<feature type="compositionally biased region" description="Basic and acidic residues" evidence="1">
    <location>
        <begin position="135"/>
        <end position="173"/>
    </location>
</feature>
<feature type="compositionally biased region" description="Polar residues" evidence="1">
    <location>
        <begin position="125"/>
        <end position="134"/>
    </location>
</feature>
<accession>A0A267GQ37</accession>
<gene>
    <name evidence="2" type="ORF">BOX15_Mlig027975g4</name>
</gene>
<keyword evidence="3" id="KW-1185">Reference proteome</keyword>
<evidence type="ECO:0000256" key="1">
    <source>
        <dbReference type="SAM" id="MobiDB-lite"/>
    </source>
</evidence>
<dbReference type="EMBL" id="NIVC01000201">
    <property type="protein sequence ID" value="PAA88136.1"/>
    <property type="molecule type" value="Genomic_DNA"/>
</dbReference>
<feature type="compositionally biased region" description="Basic and acidic residues" evidence="1">
    <location>
        <begin position="10"/>
        <end position="32"/>
    </location>
</feature>
<dbReference type="Proteomes" id="UP000215902">
    <property type="component" value="Unassembled WGS sequence"/>
</dbReference>
<proteinExistence type="predicted"/>
<evidence type="ECO:0000313" key="2">
    <source>
        <dbReference type="EMBL" id="PAA88136.1"/>
    </source>
</evidence>
<feature type="non-terminal residue" evidence="2">
    <location>
        <position position="1"/>
    </location>
</feature>
<feature type="compositionally biased region" description="Basic and acidic residues" evidence="1">
    <location>
        <begin position="180"/>
        <end position="194"/>
    </location>
</feature>
<name>A0A267GQ37_9PLAT</name>
<feature type="region of interest" description="Disordered" evidence="1">
    <location>
        <begin position="1"/>
        <end position="255"/>
    </location>
</feature>
<dbReference type="AlphaFoldDB" id="A0A267GQ37"/>
<evidence type="ECO:0000313" key="3">
    <source>
        <dbReference type="Proteomes" id="UP000215902"/>
    </source>
</evidence>
<feature type="compositionally biased region" description="Polar residues" evidence="1">
    <location>
        <begin position="81"/>
        <end position="93"/>
    </location>
</feature>
<organism evidence="2 3">
    <name type="scientific">Macrostomum lignano</name>
    <dbReference type="NCBI Taxonomy" id="282301"/>
    <lineage>
        <taxon>Eukaryota</taxon>
        <taxon>Metazoa</taxon>
        <taxon>Spiralia</taxon>
        <taxon>Lophotrochozoa</taxon>
        <taxon>Platyhelminthes</taxon>
        <taxon>Rhabditophora</taxon>
        <taxon>Macrostomorpha</taxon>
        <taxon>Macrostomida</taxon>
        <taxon>Macrostomidae</taxon>
        <taxon>Macrostomum</taxon>
    </lineage>
</organism>
<reference evidence="2 3" key="1">
    <citation type="submission" date="2017-06" db="EMBL/GenBank/DDBJ databases">
        <title>A platform for efficient transgenesis in Macrostomum lignano, a flatworm model organism for stem cell research.</title>
        <authorList>
            <person name="Berezikov E."/>
        </authorList>
    </citation>
    <scope>NUCLEOTIDE SEQUENCE [LARGE SCALE GENOMIC DNA]</scope>
    <source>
        <strain evidence="2">DV1</strain>
        <tissue evidence="2">Whole organism</tissue>
    </source>
</reference>
<feature type="compositionally biased region" description="Basic and acidic residues" evidence="1">
    <location>
        <begin position="64"/>
        <end position="77"/>
    </location>
</feature>
<feature type="compositionally biased region" description="Basic and acidic residues" evidence="1">
    <location>
        <begin position="206"/>
        <end position="248"/>
    </location>
</feature>
<protein>
    <submittedName>
        <fullName evidence="2">Uncharacterized protein</fullName>
    </submittedName>
</protein>
<comment type="caution">
    <text evidence="2">The sequence shown here is derived from an EMBL/GenBank/DDBJ whole genome shotgun (WGS) entry which is preliminary data.</text>
</comment>
<sequence length="255" mass="27803">PTDAQAAESRPSEERQEQLKPEAKELELRADQKIAAAPKLEEAAQPSEALGFESSKPTELVDWEQPKIENAEHRLSEDADTTSVPSKVTIDTATESKEKLSAGPQGSETTVVVESETRVLAVQLQEPNQPVPENTKTERLTAKQEPAAESRLSEEQKEQLKPEAKELKLRADQESGAVPKPEEAAKQAEVKDDVAPTEAEAAGSHPSEEQQEQLKPEAKELELQADQESREAPKPEEAVKQAGVRDEVAPTDAQA</sequence>
<feature type="non-terminal residue" evidence="2">
    <location>
        <position position="255"/>
    </location>
</feature>